<dbReference type="PRINTS" id="PR00114">
    <property type="entry name" value="STPHPHTASE"/>
</dbReference>
<dbReference type="SUPFAM" id="SSF56300">
    <property type="entry name" value="Metallo-dependent phosphatases"/>
    <property type="match status" value="1"/>
</dbReference>
<reference evidence="3 4" key="1">
    <citation type="submission" date="2023-08" db="EMBL/GenBank/DDBJ databases">
        <title>A Necator americanus chromosomal reference genome.</title>
        <authorList>
            <person name="Ilik V."/>
            <person name="Petrzelkova K.J."/>
            <person name="Pardy F."/>
            <person name="Fuh T."/>
            <person name="Niatou-Singa F.S."/>
            <person name="Gouil Q."/>
            <person name="Baker L."/>
            <person name="Ritchie M.E."/>
            <person name="Jex A.R."/>
            <person name="Gazzola D."/>
            <person name="Li H."/>
            <person name="Toshio Fujiwara R."/>
            <person name="Zhan B."/>
            <person name="Aroian R.V."/>
            <person name="Pafco B."/>
            <person name="Schwarz E.M."/>
        </authorList>
    </citation>
    <scope>NUCLEOTIDE SEQUENCE [LARGE SCALE GENOMIC DNA]</scope>
    <source>
        <strain evidence="3 4">Aroian</strain>
        <tissue evidence="3">Whole animal</tissue>
    </source>
</reference>
<dbReference type="Gene3D" id="3.60.21.10">
    <property type="match status" value="1"/>
</dbReference>
<dbReference type="EMBL" id="JAVFWL010000004">
    <property type="protein sequence ID" value="KAK6746961.1"/>
    <property type="molecule type" value="Genomic_DNA"/>
</dbReference>
<dbReference type="InterPro" id="IPR004843">
    <property type="entry name" value="Calcineurin-like_PHP"/>
</dbReference>
<sequence length="342" mass="38209">MDRSAKASSEQPSISATKKFDVNSMLAKVVNVGKPGTGFTSTIPESDIMDMNKLAKELFAAQPMMLECSAPLNICGDIHGQLSDLIRIFNMVGWPPTVNYLFLGDYIDRGQWSVETILLLLLLKLKFPDNFLLLRGNHETVIVNRIYGFYEDLVRRFGTPRLFNSFQDVFAVMPMSAIVSDRILCMHGGLSPQLLSAASIDILNRIARPVPDPPNPSLPLDLLWADPDINIKKFKFSIRGVSCTFGPDVLQTVLEKFGLDLVARAHQVVQDGYEFFSNRKLVTIFSAPHYCGQFDNAAAVMIVNDDLQCSFKILRPLFPGRIVKVAEPREVTVYGKMPEIPH</sequence>
<dbReference type="InterPro" id="IPR029052">
    <property type="entry name" value="Metallo-depent_PP-like"/>
</dbReference>
<dbReference type="Proteomes" id="UP001303046">
    <property type="component" value="Unassembled WGS sequence"/>
</dbReference>
<keyword evidence="4" id="KW-1185">Reference proteome</keyword>
<evidence type="ECO:0000313" key="4">
    <source>
        <dbReference type="Proteomes" id="UP001303046"/>
    </source>
</evidence>
<evidence type="ECO:0000313" key="3">
    <source>
        <dbReference type="EMBL" id="KAK6746961.1"/>
    </source>
</evidence>
<dbReference type="SMART" id="SM00156">
    <property type="entry name" value="PP2Ac"/>
    <property type="match status" value="1"/>
</dbReference>
<comment type="caution">
    <text evidence="3">The sequence shown here is derived from an EMBL/GenBank/DDBJ whole genome shotgun (WGS) entry which is preliminary data.</text>
</comment>
<dbReference type="EC" id="3.1.3.16" evidence="1"/>
<protein>
    <recommendedName>
        <fullName evidence="1">Serine/threonine-protein phosphatase</fullName>
        <ecNumber evidence="1">3.1.3.16</ecNumber>
    </recommendedName>
</protein>
<feature type="domain" description="Serine/threonine specific protein phosphatases" evidence="2">
    <location>
        <begin position="134"/>
        <end position="139"/>
    </location>
</feature>
<accession>A0ABR1D8Y4</accession>
<gene>
    <name evidence="3" type="primary">Necator_chrIV.g13587</name>
    <name evidence="3" type="ORF">RB195_000296</name>
</gene>
<name>A0ABR1D8Y4_NECAM</name>
<dbReference type="InterPro" id="IPR050341">
    <property type="entry name" value="PP1_catalytic_subunit"/>
</dbReference>
<dbReference type="PROSITE" id="PS00125">
    <property type="entry name" value="SER_THR_PHOSPHATASE"/>
    <property type="match status" value="1"/>
</dbReference>
<comment type="catalytic activity">
    <reaction evidence="1">
        <text>O-phospho-L-threonyl-[protein] + H2O = L-threonyl-[protein] + phosphate</text>
        <dbReference type="Rhea" id="RHEA:47004"/>
        <dbReference type="Rhea" id="RHEA-COMP:11060"/>
        <dbReference type="Rhea" id="RHEA-COMP:11605"/>
        <dbReference type="ChEBI" id="CHEBI:15377"/>
        <dbReference type="ChEBI" id="CHEBI:30013"/>
        <dbReference type="ChEBI" id="CHEBI:43474"/>
        <dbReference type="ChEBI" id="CHEBI:61977"/>
        <dbReference type="EC" id="3.1.3.16"/>
    </reaction>
</comment>
<evidence type="ECO:0000256" key="1">
    <source>
        <dbReference type="RuleBase" id="RU004273"/>
    </source>
</evidence>
<dbReference type="InterPro" id="IPR006186">
    <property type="entry name" value="Ser/Thr-sp_prot-phosphatase"/>
</dbReference>
<keyword evidence="1" id="KW-0378">Hydrolase</keyword>
<proteinExistence type="inferred from homology"/>
<dbReference type="PANTHER" id="PTHR11668">
    <property type="entry name" value="SERINE/THREONINE PROTEIN PHOSPHATASE"/>
    <property type="match status" value="1"/>
</dbReference>
<dbReference type="Pfam" id="PF00149">
    <property type="entry name" value="Metallophos"/>
    <property type="match status" value="1"/>
</dbReference>
<dbReference type="PANTHER" id="PTHR11668:SF199">
    <property type="entry name" value="SERINE_THREONINE-PROTEIN PHOSPHATASE"/>
    <property type="match status" value="1"/>
</dbReference>
<comment type="similarity">
    <text evidence="1">Belongs to the PPP phosphatase family.</text>
</comment>
<organism evidence="3 4">
    <name type="scientific">Necator americanus</name>
    <name type="common">Human hookworm</name>
    <dbReference type="NCBI Taxonomy" id="51031"/>
    <lineage>
        <taxon>Eukaryota</taxon>
        <taxon>Metazoa</taxon>
        <taxon>Ecdysozoa</taxon>
        <taxon>Nematoda</taxon>
        <taxon>Chromadorea</taxon>
        <taxon>Rhabditida</taxon>
        <taxon>Rhabditina</taxon>
        <taxon>Rhabditomorpha</taxon>
        <taxon>Strongyloidea</taxon>
        <taxon>Ancylostomatidae</taxon>
        <taxon>Bunostominae</taxon>
        <taxon>Necator</taxon>
    </lineage>
</organism>
<evidence type="ECO:0000259" key="2">
    <source>
        <dbReference type="PROSITE" id="PS00125"/>
    </source>
</evidence>